<dbReference type="EMBL" id="CP045201">
    <property type="protein sequence ID" value="QOL81197.1"/>
    <property type="molecule type" value="Genomic_DNA"/>
</dbReference>
<keyword evidence="4" id="KW-0238">DNA-binding</keyword>
<dbReference type="InterPro" id="IPR039425">
    <property type="entry name" value="RNA_pol_sigma-70-like"/>
</dbReference>
<name>A0A7L9WN99_9RHOB</name>
<dbReference type="InterPro" id="IPR036388">
    <property type="entry name" value="WH-like_DNA-bd_sf"/>
</dbReference>
<dbReference type="PANTHER" id="PTHR43133">
    <property type="entry name" value="RNA POLYMERASE ECF-TYPE SIGMA FACTO"/>
    <property type="match status" value="1"/>
</dbReference>
<keyword evidence="5" id="KW-0804">Transcription</keyword>
<evidence type="ECO:0000256" key="3">
    <source>
        <dbReference type="ARBA" id="ARBA00023082"/>
    </source>
</evidence>
<dbReference type="Gene3D" id="1.10.10.10">
    <property type="entry name" value="Winged helix-like DNA-binding domain superfamily/Winged helix DNA-binding domain"/>
    <property type="match status" value="1"/>
</dbReference>
<organism evidence="7 8">
    <name type="scientific">Pseudooceanicola spongiae</name>
    <dbReference type="NCBI Taxonomy" id="2613965"/>
    <lineage>
        <taxon>Bacteria</taxon>
        <taxon>Pseudomonadati</taxon>
        <taxon>Pseudomonadota</taxon>
        <taxon>Alphaproteobacteria</taxon>
        <taxon>Rhodobacterales</taxon>
        <taxon>Paracoccaceae</taxon>
        <taxon>Pseudooceanicola</taxon>
    </lineage>
</organism>
<keyword evidence="3" id="KW-0731">Sigma factor</keyword>
<reference evidence="7 8" key="1">
    <citation type="submission" date="2019-10" db="EMBL/GenBank/DDBJ databases">
        <title>Pseudopuniceibacterium sp. HQ09 islated from Antarctica.</title>
        <authorList>
            <person name="Liao L."/>
            <person name="Su S."/>
            <person name="Chen B."/>
            <person name="Yu Y."/>
        </authorList>
    </citation>
    <scope>NUCLEOTIDE SEQUENCE [LARGE SCALE GENOMIC DNA]</scope>
    <source>
        <strain evidence="7 8">HQ09</strain>
    </source>
</reference>
<dbReference type="Gene3D" id="1.10.1740.10">
    <property type="match status" value="1"/>
</dbReference>
<dbReference type="Pfam" id="PF04542">
    <property type="entry name" value="Sigma70_r2"/>
    <property type="match status" value="1"/>
</dbReference>
<evidence type="ECO:0000256" key="5">
    <source>
        <dbReference type="ARBA" id="ARBA00023163"/>
    </source>
</evidence>
<dbReference type="InterPro" id="IPR013324">
    <property type="entry name" value="RNA_pol_sigma_r3/r4-like"/>
</dbReference>
<keyword evidence="2" id="KW-0805">Transcription regulation</keyword>
<evidence type="ECO:0000256" key="2">
    <source>
        <dbReference type="ARBA" id="ARBA00023015"/>
    </source>
</evidence>
<feature type="domain" description="RNA polymerase sigma-70 region 2" evidence="6">
    <location>
        <begin position="2"/>
        <end position="42"/>
    </location>
</feature>
<evidence type="ECO:0000313" key="7">
    <source>
        <dbReference type="EMBL" id="QOL81197.1"/>
    </source>
</evidence>
<dbReference type="GO" id="GO:0016987">
    <property type="term" value="F:sigma factor activity"/>
    <property type="evidence" value="ECO:0007669"/>
    <property type="project" value="UniProtKB-KW"/>
</dbReference>
<dbReference type="GO" id="GO:0003677">
    <property type="term" value="F:DNA binding"/>
    <property type="evidence" value="ECO:0007669"/>
    <property type="project" value="UniProtKB-KW"/>
</dbReference>
<evidence type="ECO:0000256" key="4">
    <source>
        <dbReference type="ARBA" id="ARBA00023125"/>
    </source>
</evidence>
<comment type="similarity">
    <text evidence="1">Belongs to the sigma-70 factor family. ECF subfamily.</text>
</comment>
<dbReference type="SUPFAM" id="SSF88946">
    <property type="entry name" value="Sigma2 domain of RNA polymerase sigma factors"/>
    <property type="match status" value="1"/>
</dbReference>
<dbReference type="GO" id="GO:0006352">
    <property type="term" value="P:DNA-templated transcription initiation"/>
    <property type="evidence" value="ECO:0007669"/>
    <property type="project" value="InterPro"/>
</dbReference>
<dbReference type="SUPFAM" id="SSF88659">
    <property type="entry name" value="Sigma3 and sigma4 domains of RNA polymerase sigma factors"/>
    <property type="match status" value="1"/>
</dbReference>
<accession>A0A7L9WN99</accession>
<dbReference type="InterPro" id="IPR013325">
    <property type="entry name" value="RNA_pol_sigma_r2"/>
</dbReference>
<dbReference type="Proteomes" id="UP000594118">
    <property type="component" value="Chromosome"/>
</dbReference>
<proteinExistence type="inferred from homology"/>
<keyword evidence="8" id="KW-1185">Reference proteome</keyword>
<dbReference type="KEGG" id="pshq:F3W81_10460"/>
<evidence type="ECO:0000313" key="8">
    <source>
        <dbReference type="Proteomes" id="UP000594118"/>
    </source>
</evidence>
<evidence type="ECO:0000256" key="1">
    <source>
        <dbReference type="ARBA" id="ARBA00010641"/>
    </source>
</evidence>
<dbReference type="InterPro" id="IPR007627">
    <property type="entry name" value="RNA_pol_sigma70_r2"/>
</dbReference>
<sequence length="128" mass="13903">MVQEALLALHAKRHTWREDAPVTPWIYAIVRYKAIDARRRRGVPQQDIDDLADVLADETAGEIMAARDLGQLLGGIDNRSADIVRSLGVTGDSAGDVGAKHGMSEGAVRVAYHRALARLRKLAVGHEA</sequence>
<protein>
    <submittedName>
        <fullName evidence="7">SigD protein</fullName>
    </submittedName>
</protein>
<gene>
    <name evidence="7" type="ORF">F3W81_10460</name>
</gene>
<evidence type="ECO:0000259" key="6">
    <source>
        <dbReference type="Pfam" id="PF04542"/>
    </source>
</evidence>
<dbReference type="AlphaFoldDB" id="A0A7L9WN99"/>
<dbReference type="PANTHER" id="PTHR43133:SF58">
    <property type="entry name" value="ECF RNA POLYMERASE SIGMA FACTOR SIGD"/>
    <property type="match status" value="1"/>
</dbReference>